<gene>
    <name evidence="7" type="ORF">Fcan01_02153</name>
</gene>
<dbReference type="GO" id="GO:0006310">
    <property type="term" value="P:DNA recombination"/>
    <property type="evidence" value="ECO:0007669"/>
    <property type="project" value="UniProtKB-KW"/>
</dbReference>
<evidence type="ECO:0000256" key="5">
    <source>
        <dbReference type="SAM" id="MobiDB-lite"/>
    </source>
</evidence>
<keyword evidence="4" id="KW-0547">Nucleotide-binding</keyword>
<keyword evidence="4" id="KW-0227">DNA damage</keyword>
<comment type="cofactor">
    <cofactor evidence="4">
        <name>Mg(2+)</name>
        <dbReference type="ChEBI" id="CHEBI:18420"/>
    </cofactor>
</comment>
<feature type="region of interest" description="Disordered" evidence="5">
    <location>
        <begin position="935"/>
        <end position="973"/>
    </location>
</feature>
<evidence type="ECO:0000259" key="6">
    <source>
        <dbReference type="PROSITE" id="PS50600"/>
    </source>
</evidence>
<dbReference type="OrthoDB" id="10036850at2759"/>
<evidence type="ECO:0000313" key="7">
    <source>
        <dbReference type="EMBL" id="OXA63699.1"/>
    </source>
</evidence>
<feature type="region of interest" description="Disordered" evidence="5">
    <location>
        <begin position="1"/>
        <end position="30"/>
    </location>
</feature>
<dbReference type="InterPro" id="IPR027417">
    <property type="entry name" value="P-loop_NTPase"/>
</dbReference>
<feature type="compositionally biased region" description="Acidic residues" evidence="5">
    <location>
        <begin position="958"/>
        <end position="973"/>
    </location>
</feature>
<dbReference type="GO" id="GO:0005524">
    <property type="term" value="F:ATP binding"/>
    <property type="evidence" value="ECO:0007669"/>
    <property type="project" value="UniProtKB-KW"/>
</dbReference>
<proteinExistence type="inferred from homology"/>
<dbReference type="InterPro" id="IPR046700">
    <property type="entry name" value="DUF6570"/>
</dbReference>
<keyword evidence="4" id="KW-0067">ATP-binding</keyword>
<evidence type="ECO:0000256" key="2">
    <source>
        <dbReference type="ARBA" id="ARBA00022670"/>
    </source>
</evidence>
<keyword evidence="2" id="KW-0645">Protease</keyword>
<comment type="similarity">
    <text evidence="4">Belongs to the helicase family.</text>
</comment>
<dbReference type="GO" id="GO:0006508">
    <property type="term" value="P:proteolysis"/>
    <property type="evidence" value="ECO:0007669"/>
    <property type="project" value="UniProtKB-KW"/>
</dbReference>
<name>A0A226F1P1_FOLCA</name>
<dbReference type="EMBL" id="LNIX01000001">
    <property type="protein sequence ID" value="OXA63699.1"/>
    <property type="molecule type" value="Genomic_DNA"/>
</dbReference>
<accession>A0A226F1P1</accession>
<evidence type="ECO:0000256" key="3">
    <source>
        <dbReference type="ARBA" id="ARBA00022801"/>
    </source>
</evidence>
<dbReference type="GO" id="GO:0043139">
    <property type="term" value="F:5'-3' DNA helicase activity"/>
    <property type="evidence" value="ECO:0007669"/>
    <property type="project" value="UniProtKB-EC"/>
</dbReference>
<dbReference type="PROSITE" id="PS50600">
    <property type="entry name" value="ULP_PROTEASE"/>
    <property type="match status" value="1"/>
</dbReference>
<keyword evidence="4 7" id="KW-0347">Helicase</keyword>
<comment type="caution">
    <text evidence="7">The sequence shown here is derived from an EMBL/GenBank/DDBJ whole genome shotgun (WGS) entry which is preliminary data.</text>
</comment>
<dbReference type="SUPFAM" id="SSF54001">
    <property type="entry name" value="Cysteine proteinases"/>
    <property type="match status" value="1"/>
</dbReference>
<dbReference type="Pfam" id="PF20209">
    <property type="entry name" value="DUF6570"/>
    <property type="match status" value="1"/>
</dbReference>
<dbReference type="PANTHER" id="PTHR47642">
    <property type="entry name" value="ATP-DEPENDENT DNA HELICASE"/>
    <property type="match status" value="1"/>
</dbReference>
<dbReference type="Gene3D" id="3.40.50.300">
    <property type="entry name" value="P-loop containing nucleotide triphosphate hydrolases"/>
    <property type="match status" value="2"/>
</dbReference>
<comment type="catalytic activity">
    <reaction evidence="4">
        <text>ATP + H2O = ADP + phosphate + H(+)</text>
        <dbReference type="Rhea" id="RHEA:13065"/>
        <dbReference type="ChEBI" id="CHEBI:15377"/>
        <dbReference type="ChEBI" id="CHEBI:15378"/>
        <dbReference type="ChEBI" id="CHEBI:30616"/>
        <dbReference type="ChEBI" id="CHEBI:43474"/>
        <dbReference type="ChEBI" id="CHEBI:456216"/>
        <dbReference type="EC" id="5.6.2.3"/>
    </reaction>
</comment>
<organism evidence="7 8">
    <name type="scientific">Folsomia candida</name>
    <name type="common">Springtail</name>
    <dbReference type="NCBI Taxonomy" id="158441"/>
    <lineage>
        <taxon>Eukaryota</taxon>
        <taxon>Metazoa</taxon>
        <taxon>Ecdysozoa</taxon>
        <taxon>Arthropoda</taxon>
        <taxon>Hexapoda</taxon>
        <taxon>Collembola</taxon>
        <taxon>Entomobryomorpha</taxon>
        <taxon>Isotomoidea</taxon>
        <taxon>Isotomidae</taxon>
        <taxon>Proisotominae</taxon>
        <taxon>Folsomia</taxon>
    </lineage>
</organism>
<dbReference type="SUPFAM" id="SSF52540">
    <property type="entry name" value="P-loop containing nucleoside triphosphate hydrolases"/>
    <property type="match status" value="2"/>
</dbReference>
<reference evidence="7 8" key="1">
    <citation type="submission" date="2015-12" db="EMBL/GenBank/DDBJ databases">
        <title>The genome of Folsomia candida.</title>
        <authorList>
            <person name="Faddeeva A."/>
            <person name="Derks M.F."/>
            <person name="Anvar Y."/>
            <person name="Smit S."/>
            <person name="Van Straalen N."/>
            <person name="Roelofs D."/>
        </authorList>
    </citation>
    <scope>NUCLEOTIDE SEQUENCE [LARGE SCALE GENOMIC DNA]</scope>
    <source>
        <strain evidence="7 8">VU population</strain>
        <tissue evidence="7">Whole body</tissue>
    </source>
</reference>
<dbReference type="InterPro" id="IPR051055">
    <property type="entry name" value="PIF1_helicase"/>
</dbReference>
<evidence type="ECO:0000256" key="4">
    <source>
        <dbReference type="RuleBase" id="RU363044"/>
    </source>
</evidence>
<sequence length="1847" mass="212146">MPKLKKQSQDQKRMNDTKRRNNSRLNEEVRASERLIDTEARRKIRLDEERRAAEQLLNTEARRKIRLDEEHRAAEQLLNTEARRKIRLDGERQAAEQLLNTEARKKIRLDEEHRAAERIADSEARKQIRLDEERRAAERLADAEARRKIRLDPNSRKIEQSRDTEARQYQRLNADGDEEFRKAIKHGPTVPCVCCDGLFFNTSTRKLDRPKLLKKFHQSFLDQVLRPSDHKDQRLCSTCSTHVNAGRVPKLCFSNGFEFPEIPEVLKGMTTLEERLVAGRIPFMMIQKLGVDRQCGLKGNVVNVVNPINETVNILPRQFNEASVIQLMLMRRMEYKSPYLYETVRPKKIYDAARYLAQTSLYQEEGIVLSEDWLSRMGTEDVQFIVEEQQEDLRPEPVDNRHPNEELNPGGQETLLIDFDAIENIEAIRFAPGEGQRPISLLMDLNAEALSFPSIYGGEKRVFKIPGITHTDIAKSDARNKDRRCAIPSKLLYSYKLSQTFQIANQVSLCLRKRKGSETAGNLLNEEYVNGLVKQDDGYKLRKNTRSSPAYWQDKQKTLMAMIRQLGIPTLFITLSAAEVKWKELIVILKQVLDSTTISEEEAEEMTLESKAELIRKDPITCSQYFDYKLKQCRKYLVLSKSGIFKDHPVTDYFTRIEFQHRGSPHMHGLFWLKDAPKFDEEDPESVELCTSFIDKYITCTSEVEGVIHQSHRHTSCCQMKFKGTLKCRFGMPYPPMRSTTILVPFPTDFCPSMKSKASRDLDVIKQQAEFLFKSDIDLAFGDFLSYVGLDEPQYIMAIRSGINRPTVFLKRSIKYVFFNAYHTELAQAWQANMDIQFILDPYACCKYCAAYVSKSCRGMSKLLSEVVEEVKSGNLSVKEKLRKFGNVFLNKSEVSAQEAAYGNLGMALSRCSRDSVYINTSRPSDRVVITKSAAELQDLPPDSTDKNPRRAKKPQEEENVDDDEEIEEDEENLETVYQLNNRSGYIRKRNKARVIRFRNFGKVADEDDYYREHLMLYKPWRNESIHIMDTNWKAEYINSLEQIETLKAHFDSRLDMSSMEEEMIQVQNDEDQEPVIIDDEYEVMHDPDVQADFGMEVGVAESKVENLKMPNIMEAEDYNKLITSLNTKQRKYHNHIIKKVTEKKERVHEFVSGGAGVGKSMLINAISQTLIRQGLKEVGKDPSRLKVLLTASTGVAAFNIQGFTNHQAFGLPFNQPDKAMGRLSDSTRNRMAKQFEELDLIIIDEISMTSMEHLFQIDERLRQIFKSDKDFGGKSIVVVGDFNQMEPVMAKWIFDEPTKGSHVLGGNHLWPKFRLFELTECMRQKDDIPFAEALNRLAVGECTEEDIKLFKSRQIKENGLTPPKSAINLKYSNSEVSSYNDKVLDTLPTEGAIAYANDRVQGQGKKQDHPAIRAKAKTKKLKDTQNLPHELKLKLTARYMMTINCDTSDGLVNGAIGTLRKIGYGTTTEGAKVPIKLWIEFQKDVGKKQQQKHQFAKTGIYKSCVPVEPERRLIHSWPGKKLEVIRCQFPFIPAEAITIHKSQGSTFQEIVVSVQYTTDEGRGSVRSIPRRALYVALSRCTSLAGLFIVGEFVAPKPPAPDDKVVRAMQELRQRPVIFDEDVLLSNTGCAKELVEVPLSSPVNNVFPILTAQPDNPLIQRVGGINFYQEDLDSIAIDCFINRITAKRTVGAWKTVSNFGSFFLQHLSRSDASWRQESWGRETASHLMIFPRCRNRHWTVIVADRDTQCVTFYDSLNSFADEQDLETLVTFLRHVDRAERRQHFSNWKHSKFILPNARMQKNGWDCGVYACVFVYHLAKGQDFNFSEADMTMYRNSIADSIVNNNLR</sequence>
<dbReference type="InterPro" id="IPR010285">
    <property type="entry name" value="DNA_helicase_pif1-like_DEAD"/>
</dbReference>
<keyword evidence="4" id="KW-0233">DNA recombination</keyword>
<dbReference type="InterPro" id="IPR003653">
    <property type="entry name" value="Peptidase_C48_C"/>
</dbReference>
<dbReference type="InterPro" id="IPR025476">
    <property type="entry name" value="Helitron_helicase-like"/>
</dbReference>
<dbReference type="GO" id="GO:0008234">
    <property type="term" value="F:cysteine-type peptidase activity"/>
    <property type="evidence" value="ECO:0007669"/>
    <property type="project" value="InterPro"/>
</dbReference>
<dbReference type="CDD" id="cd18809">
    <property type="entry name" value="SF1_C_RecD"/>
    <property type="match status" value="1"/>
</dbReference>
<dbReference type="Pfam" id="PF02902">
    <property type="entry name" value="Peptidase_C48"/>
    <property type="match status" value="1"/>
</dbReference>
<keyword evidence="4" id="KW-0234">DNA repair</keyword>
<keyword evidence="3 4" id="KW-0378">Hydrolase</keyword>
<keyword evidence="8" id="KW-1185">Reference proteome</keyword>
<dbReference type="Pfam" id="PF05970">
    <property type="entry name" value="PIF1"/>
    <property type="match status" value="1"/>
</dbReference>
<dbReference type="GO" id="GO:0000723">
    <property type="term" value="P:telomere maintenance"/>
    <property type="evidence" value="ECO:0007669"/>
    <property type="project" value="InterPro"/>
</dbReference>
<feature type="compositionally biased region" description="Basic and acidic residues" evidence="5">
    <location>
        <begin position="944"/>
        <end position="957"/>
    </location>
</feature>
<dbReference type="GO" id="GO:0016887">
    <property type="term" value="F:ATP hydrolysis activity"/>
    <property type="evidence" value="ECO:0007669"/>
    <property type="project" value="RHEA"/>
</dbReference>
<comment type="similarity">
    <text evidence="1">Belongs to the peptidase C48 family.</text>
</comment>
<dbReference type="Gene3D" id="3.40.395.10">
    <property type="entry name" value="Adenoviral Proteinase, Chain A"/>
    <property type="match status" value="1"/>
</dbReference>
<evidence type="ECO:0000313" key="8">
    <source>
        <dbReference type="Proteomes" id="UP000198287"/>
    </source>
</evidence>
<feature type="domain" description="Ubiquitin-like protease family profile" evidence="6">
    <location>
        <begin position="1649"/>
        <end position="1817"/>
    </location>
</feature>
<dbReference type="OMA" id="RENKAFC"/>
<dbReference type="GO" id="GO:0006281">
    <property type="term" value="P:DNA repair"/>
    <property type="evidence" value="ECO:0007669"/>
    <property type="project" value="UniProtKB-KW"/>
</dbReference>
<dbReference type="PANTHER" id="PTHR47642:SF8">
    <property type="entry name" value="ATP-DEPENDENT DNA HELICASE"/>
    <property type="match status" value="1"/>
</dbReference>
<dbReference type="Pfam" id="PF14214">
    <property type="entry name" value="Helitron_like_N"/>
    <property type="match status" value="1"/>
</dbReference>
<dbReference type="EC" id="5.6.2.3" evidence="4"/>
<feature type="compositionally biased region" description="Basic and acidic residues" evidence="5">
    <location>
        <begin position="7"/>
        <end position="30"/>
    </location>
</feature>
<dbReference type="Proteomes" id="UP000198287">
    <property type="component" value="Unassembled WGS sequence"/>
</dbReference>
<dbReference type="InterPro" id="IPR038765">
    <property type="entry name" value="Papain-like_cys_pep_sf"/>
</dbReference>
<protein>
    <recommendedName>
        <fullName evidence="4">ATP-dependent DNA helicase</fullName>
        <ecNumber evidence="4">5.6.2.3</ecNumber>
    </recommendedName>
</protein>
<evidence type="ECO:0000256" key="1">
    <source>
        <dbReference type="ARBA" id="ARBA00005234"/>
    </source>
</evidence>